<feature type="non-terminal residue" evidence="2">
    <location>
        <position position="1"/>
    </location>
</feature>
<dbReference type="EMBL" id="HG994369">
    <property type="protein sequence ID" value="CAF1930047.1"/>
    <property type="molecule type" value="Genomic_DNA"/>
</dbReference>
<keyword evidence="1" id="KW-0472">Membrane</keyword>
<dbReference type="AlphaFoldDB" id="A0A816L7F9"/>
<evidence type="ECO:0000256" key="1">
    <source>
        <dbReference type="SAM" id="Phobius"/>
    </source>
</evidence>
<gene>
    <name evidence="2" type="ORF">DARMORV10_C05P36600.1</name>
</gene>
<dbReference type="Proteomes" id="UP001295469">
    <property type="component" value="Chromosome C05"/>
</dbReference>
<evidence type="ECO:0000313" key="2">
    <source>
        <dbReference type="EMBL" id="CAF1930047.1"/>
    </source>
</evidence>
<sequence>VTKPVYFTREASILFCIVNFQSSGSIFVSACRISSLLSDLFLALVSFFIFSHSNLGNFKVFIFSRVCYEQ</sequence>
<keyword evidence="1" id="KW-1133">Transmembrane helix</keyword>
<feature type="transmembrane region" description="Helical" evidence="1">
    <location>
        <begin position="12"/>
        <end position="30"/>
    </location>
</feature>
<organism evidence="2">
    <name type="scientific">Brassica napus</name>
    <name type="common">Rape</name>
    <dbReference type="NCBI Taxonomy" id="3708"/>
    <lineage>
        <taxon>Eukaryota</taxon>
        <taxon>Viridiplantae</taxon>
        <taxon>Streptophyta</taxon>
        <taxon>Embryophyta</taxon>
        <taxon>Tracheophyta</taxon>
        <taxon>Spermatophyta</taxon>
        <taxon>Magnoliopsida</taxon>
        <taxon>eudicotyledons</taxon>
        <taxon>Gunneridae</taxon>
        <taxon>Pentapetalae</taxon>
        <taxon>rosids</taxon>
        <taxon>malvids</taxon>
        <taxon>Brassicales</taxon>
        <taxon>Brassicaceae</taxon>
        <taxon>Brassiceae</taxon>
        <taxon>Brassica</taxon>
    </lineage>
</organism>
<keyword evidence="1" id="KW-0812">Transmembrane</keyword>
<feature type="transmembrane region" description="Helical" evidence="1">
    <location>
        <begin position="36"/>
        <end position="55"/>
    </location>
</feature>
<reference evidence="2" key="1">
    <citation type="submission" date="2021-01" db="EMBL/GenBank/DDBJ databases">
        <authorList>
            <consortium name="Genoscope - CEA"/>
            <person name="William W."/>
        </authorList>
    </citation>
    <scope>NUCLEOTIDE SEQUENCE</scope>
</reference>
<accession>A0A816L7F9</accession>
<name>A0A816L7F9_BRANA</name>
<proteinExistence type="predicted"/>
<protein>
    <submittedName>
        <fullName evidence="2">(rape) hypothetical protein</fullName>
    </submittedName>
</protein>